<sequence>MSPRNITVGPGLSPVSIAAIPLVVVCSVMSSGKPSSACNTASRVFGKSRPISGHVCNSRRSLRASSNIADDCSRRPVVPPCRSDAGSVVALVAILQW</sequence>
<reference evidence="1" key="1">
    <citation type="submission" date="2020-05" db="EMBL/GenBank/DDBJ databases">
        <authorList>
            <person name="Chiriac C."/>
            <person name="Salcher M."/>
            <person name="Ghai R."/>
            <person name="Kavagutti S V."/>
        </authorList>
    </citation>
    <scope>NUCLEOTIDE SEQUENCE</scope>
</reference>
<protein>
    <submittedName>
        <fullName evidence="1">Unannotated protein</fullName>
    </submittedName>
</protein>
<organism evidence="1">
    <name type="scientific">freshwater metagenome</name>
    <dbReference type="NCBI Taxonomy" id="449393"/>
    <lineage>
        <taxon>unclassified sequences</taxon>
        <taxon>metagenomes</taxon>
        <taxon>ecological metagenomes</taxon>
    </lineage>
</organism>
<evidence type="ECO:0000313" key="1">
    <source>
        <dbReference type="EMBL" id="CAB4652032.1"/>
    </source>
</evidence>
<proteinExistence type="predicted"/>
<accession>A0A6J6KR96</accession>
<dbReference type="EMBL" id="CAEZWH010000079">
    <property type="protein sequence ID" value="CAB4652032.1"/>
    <property type="molecule type" value="Genomic_DNA"/>
</dbReference>
<name>A0A6J6KR96_9ZZZZ</name>
<dbReference type="AlphaFoldDB" id="A0A6J6KR96"/>
<gene>
    <name evidence="1" type="ORF">UFOPK2195_00527</name>
</gene>